<reference evidence="3" key="1">
    <citation type="submission" date="2014-03" db="EMBL/GenBank/DDBJ databases">
        <authorList>
            <person name="Aksoy S."/>
            <person name="Warren W."/>
            <person name="Wilson R.K."/>
        </authorList>
    </citation>
    <scope>NUCLEOTIDE SEQUENCE [LARGE SCALE GENOMIC DNA]</scope>
    <source>
        <strain evidence="3">IAEA</strain>
    </source>
</reference>
<evidence type="ECO:0000313" key="3">
    <source>
        <dbReference type="Proteomes" id="UP000092445"/>
    </source>
</evidence>
<dbReference type="VEuPathDB" id="VectorBase:GPAI014941"/>
<feature type="compositionally biased region" description="Basic and acidic residues" evidence="1">
    <location>
        <begin position="79"/>
        <end position="100"/>
    </location>
</feature>
<dbReference type="EnsemblMetazoa" id="GPAI014941-RA">
    <property type="protein sequence ID" value="GPAI014941-PA"/>
    <property type="gene ID" value="GPAI014941"/>
</dbReference>
<evidence type="ECO:0000256" key="1">
    <source>
        <dbReference type="SAM" id="MobiDB-lite"/>
    </source>
</evidence>
<protein>
    <submittedName>
        <fullName evidence="2">Uncharacterized protein</fullName>
    </submittedName>
</protein>
<feature type="region of interest" description="Disordered" evidence="1">
    <location>
        <begin position="79"/>
        <end position="142"/>
    </location>
</feature>
<dbReference type="STRING" id="7398.A0A1A9ZHQ1"/>
<keyword evidence="3" id="KW-1185">Reference proteome</keyword>
<proteinExistence type="predicted"/>
<name>A0A1A9ZHQ1_GLOPL</name>
<accession>A0A1A9ZHQ1</accession>
<sequence length="152" mass="17871">MQELVDRAILKLKEKDGSSVPAIKSYHGRVSGATIFQTAPDDSAKHLAKIYKEFLLQRDDCLRTLRQLKKIANINERRRQRCAEIDRRRNINNSREDGPPRRRGRGRRRTSGRPRSQGPIRQRGWRPRYQSPIRLRDGHGHQENRPIQIFIC</sequence>
<feature type="compositionally biased region" description="Basic residues" evidence="1">
    <location>
        <begin position="101"/>
        <end position="112"/>
    </location>
</feature>
<reference evidence="2" key="2">
    <citation type="submission" date="2020-05" db="UniProtKB">
        <authorList>
            <consortium name="EnsemblMetazoa"/>
        </authorList>
    </citation>
    <scope>IDENTIFICATION</scope>
    <source>
        <strain evidence="2">IAEA</strain>
    </source>
</reference>
<dbReference type="Proteomes" id="UP000092445">
    <property type="component" value="Unassembled WGS sequence"/>
</dbReference>
<evidence type="ECO:0000313" key="2">
    <source>
        <dbReference type="EnsemblMetazoa" id="GPAI014941-PA"/>
    </source>
</evidence>
<organism evidence="2 3">
    <name type="scientific">Glossina pallidipes</name>
    <name type="common">Tsetse fly</name>
    <dbReference type="NCBI Taxonomy" id="7398"/>
    <lineage>
        <taxon>Eukaryota</taxon>
        <taxon>Metazoa</taxon>
        <taxon>Ecdysozoa</taxon>
        <taxon>Arthropoda</taxon>
        <taxon>Hexapoda</taxon>
        <taxon>Insecta</taxon>
        <taxon>Pterygota</taxon>
        <taxon>Neoptera</taxon>
        <taxon>Endopterygota</taxon>
        <taxon>Diptera</taxon>
        <taxon>Brachycera</taxon>
        <taxon>Muscomorpha</taxon>
        <taxon>Hippoboscoidea</taxon>
        <taxon>Glossinidae</taxon>
        <taxon>Glossina</taxon>
    </lineage>
</organism>
<dbReference type="AlphaFoldDB" id="A0A1A9ZHQ1"/>